<dbReference type="GO" id="GO:0008168">
    <property type="term" value="F:methyltransferase activity"/>
    <property type="evidence" value="ECO:0007669"/>
    <property type="project" value="UniProtKB-KW"/>
</dbReference>
<reference evidence="6 7" key="1">
    <citation type="submission" date="2023-06" db="EMBL/GenBank/DDBJ databases">
        <title>Whole genome sequence of Oscillatoria calcuttensis NRMC-F 0142.</title>
        <authorList>
            <person name="Shakena Fathima T."/>
            <person name="Muralitharan G."/>
            <person name="Thajuddin N."/>
        </authorList>
    </citation>
    <scope>NUCLEOTIDE SEQUENCE [LARGE SCALE GENOMIC DNA]</scope>
    <source>
        <strain evidence="6 7">NRMC-F 0142</strain>
    </source>
</reference>
<dbReference type="EC" id="2.1.1.-" evidence="4"/>
<gene>
    <name evidence="6" type="ORF">QQ055_00290</name>
</gene>
<keyword evidence="7" id="KW-1185">Reference proteome</keyword>
<dbReference type="SUPFAM" id="SSF53335">
    <property type="entry name" value="S-adenosyl-L-methionine-dependent methyltransferases"/>
    <property type="match status" value="1"/>
</dbReference>
<dbReference type="InterPro" id="IPR001091">
    <property type="entry name" value="RM_Methyltransferase"/>
</dbReference>
<dbReference type="InterPro" id="IPR002052">
    <property type="entry name" value="DNA_methylase_N6_adenine_CS"/>
</dbReference>
<keyword evidence="3 6" id="KW-0808">Transferase</keyword>
<dbReference type="PANTHER" id="PTHR13370">
    <property type="entry name" value="RNA METHYLASE-RELATED"/>
    <property type="match status" value="1"/>
</dbReference>
<evidence type="ECO:0000256" key="1">
    <source>
        <dbReference type="ARBA" id="ARBA00006594"/>
    </source>
</evidence>
<dbReference type="Gene3D" id="3.40.50.150">
    <property type="entry name" value="Vaccinia Virus protein VP39"/>
    <property type="match status" value="1"/>
</dbReference>
<comment type="caution">
    <text evidence="6">The sequence shown here is derived from an EMBL/GenBank/DDBJ whole genome shotgun (WGS) entry which is preliminary data.</text>
</comment>
<protein>
    <recommendedName>
        <fullName evidence="4">Methyltransferase</fullName>
        <ecNumber evidence="4">2.1.1.-</ecNumber>
    </recommendedName>
</protein>
<accession>A0ABT7LV49</accession>
<keyword evidence="2 6" id="KW-0489">Methyltransferase</keyword>
<comment type="similarity">
    <text evidence="1 4">Belongs to the N(4)/N(6)-methyltransferase family.</text>
</comment>
<dbReference type="InterPro" id="IPR002941">
    <property type="entry name" value="DNA_methylase_N4/N6"/>
</dbReference>
<proteinExistence type="inferred from homology"/>
<dbReference type="PROSITE" id="PS00092">
    <property type="entry name" value="N6_MTASE"/>
    <property type="match status" value="1"/>
</dbReference>
<name>A0ABT7LV49_9CYAN</name>
<evidence type="ECO:0000256" key="3">
    <source>
        <dbReference type="ARBA" id="ARBA00022679"/>
    </source>
</evidence>
<evidence type="ECO:0000256" key="4">
    <source>
        <dbReference type="RuleBase" id="RU362026"/>
    </source>
</evidence>
<dbReference type="Proteomes" id="UP001230986">
    <property type="component" value="Unassembled WGS sequence"/>
</dbReference>
<dbReference type="RefSeq" id="WP_286004036.1">
    <property type="nucleotide sequence ID" value="NZ_JASVEJ010000001.1"/>
</dbReference>
<dbReference type="PRINTS" id="PR00508">
    <property type="entry name" value="S21N4MTFRASE"/>
</dbReference>
<organism evidence="6 7">
    <name type="scientific">Geitlerinema calcuttense NRMC-F 0142</name>
    <dbReference type="NCBI Taxonomy" id="2922238"/>
    <lineage>
        <taxon>Bacteria</taxon>
        <taxon>Bacillati</taxon>
        <taxon>Cyanobacteriota</taxon>
        <taxon>Cyanophyceae</taxon>
        <taxon>Geitlerinematales</taxon>
        <taxon>Geitlerinemataceae</taxon>
        <taxon>Geitlerinema</taxon>
    </lineage>
</organism>
<dbReference type="EMBL" id="JASVEJ010000001">
    <property type="protein sequence ID" value="MDL5055927.1"/>
    <property type="molecule type" value="Genomic_DNA"/>
</dbReference>
<dbReference type="InterPro" id="IPR029063">
    <property type="entry name" value="SAM-dependent_MTases_sf"/>
</dbReference>
<dbReference type="PANTHER" id="PTHR13370:SF24">
    <property type="entry name" value="TYPE III RESTRICTION-MODIFICATION ENZYME STYLTI MOD SUBUNIT"/>
    <property type="match status" value="1"/>
</dbReference>
<evidence type="ECO:0000313" key="6">
    <source>
        <dbReference type="EMBL" id="MDL5055927.1"/>
    </source>
</evidence>
<dbReference type="GO" id="GO:0032259">
    <property type="term" value="P:methylation"/>
    <property type="evidence" value="ECO:0007669"/>
    <property type="project" value="UniProtKB-KW"/>
</dbReference>
<evidence type="ECO:0000259" key="5">
    <source>
        <dbReference type="Pfam" id="PF01555"/>
    </source>
</evidence>
<evidence type="ECO:0000256" key="2">
    <source>
        <dbReference type="ARBA" id="ARBA00022603"/>
    </source>
</evidence>
<sequence length="227" mass="26344">MKTETIYNENCLETMARMPDGFVDAIITDPPYGISYQSAWRIDKTQWKPKLANDEKPCVEFLPDAFRVMKDQTPLIVFCEWRFQEVFRLAIQDAGFHIKSHVIWDREWHGMGDLKGGFAPSHDIVWFATKGRYMFPFHRPVSVLRFPRVSAEALEHPTQKPVNLIAYLIKTLTQENDLVYDPFMGSGTTAKAAHQLKRRWIGSEISSEYVELANKRLEPYLAQEALF</sequence>
<feature type="domain" description="DNA methylase N-4/N-6" evidence="5">
    <location>
        <begin position="23"/>
        <end position="215"/>
    </location>
</feature>
<dbReference type="Pfam" id="PF01555">
    <property type="entry name" value="N6_N4_Mtase"/>
    <property type="match status" value="1"/>
</dbReference>
<evidence type="ECO:0000313" key="7">
    <source>
        <dbReference type="Proteomes" id="UP001230986"/>
    </source>
</evidence>